<protein>
    <submittedName>
        <fullName evidence="1">Uncharacterized protein</fullName>
    </submittedName>
</protein>
<organism evidence="1 2">
    <name type="scientific">Mycobacterium paraterrae</name>
    <dbReference type="NCBI Taxonomy" id="577492"/>
    <lineage>
        <taxon>Bacteria</taxon>
        <taxon>Bacillati</taxon>
        <taxon>Actinomycetota</taxon>
        <taxon>Actinomycetes</taxon>
        <taxon>Mycobacteriales</taxon>
        <taxon>Mycobacteriaceae</taxon>
        <taxon>Mycobacterium</taxon>
    </lineage>
</organism>
<gene>
    <name evidence="1" type="ORF">MKK62_21950</name>
</gene>
<evidence type="ECO:0000313" key="2">
    <source>
        <dbReference type="Proteomes" id="UP001055336"/>
    </source>
</evidence>
<dbReference type="Proteomes" id="UP001055336">
    <property type="component" value="Chromosome"/>
</dbReference>
<reference evidence="1" key="1">
    <citation type="submission" date="2022-08" db="EMBL/GenBank/DDBJ databases">
        <title>Whole genome sequencing of non-tuberculosis mycobacteria type-strains.</title>
        <authorList>
            <person name="Igarashi Y."/>
            <person name="Osugi A."/>
            <person name="Mitarai S."/>
        </authorList>
    </citation>
    <scope>NUCLEOTIDE SEQUENCE</scope>
    <source>
        <strain evidence="1">DSM 45127</strain>
    </source>
</reference>
<evidence type="ECO:0000313" key="1">
    <source>
        <dbReference type="EMBL" id="UMB69011.1"/>
    </source>
</evidence>
<dbReference type="RefSeq" id="WP_240260744.1">
    <property type="nucleotide sequence ID" value="NZ_CP092488.2"/>
</dbReference>
<proteinExistence type="predicted"/>
<keyword evidence="2" id="KW-1185">Reference proteome</keyword>
<sequence>MAPTASAADRWPTPPGKRVGCGSVMAATALPTLTGLAARVALPTTETAAPAETGSAVVLVVPAVMPTTA</sequence>
<accession>A0ABY3VK37</accession>
<dbReference type="EMBL" id="CP092488">
    <property type="protein sequence ID" value="UMB69011.1"/>
    <property type="molecule type" value="Genomic_DNA"/>
</dbReference>
<name>A0ABY3VK37_9MYCO</name>